<sequence>MSTIEFVNALSKKLKVRILPFKIVKGRHHSGTWMHKTLVIKFAGWLNPEFKL</sequence>
<dbReference type="Pfam" id="PF04383">
    <property type="entry name" value="KilA-N"/>
    <property type="match status" value="1"/>
</dbReference>
<organism evidence="2 3">
    <name type="scientific">Rufibacter sediminis</name>
    <dbReference type="NCBI Taxonomy" id="2762756"/>
    <lineage>
        <taxon>Bacteria</taxon>
        <taxon>Pseudomonadati</taxon>
        <taxon>Bacteroidota</taxon>
        <taxon>Cytophagia</taxon>
        <taxon>Cytophagales</taxon>
        <taxon>Hymenobacteraceae</taxon>
        <taxon>Rufibacter</taxon>
    </lineage>
</organism>
<protein>
    <submittedName>
        <fullName evidence="2">KilA-N domain-containing protein</fullName>
    </submittedName>
</protein>
<dbReference type="InterPro" id="IPR018004">
    <property type="entry name" value="KilA/APSES_HTH"/>
</dbReference>
<evidence type="ECO:0000313" key="3">
    <source>
        <dbReference type="Proteomes" id="UP000659698"/>
    </source>
</evidence>
<feature type="domain" description="KilA-N" evidence="1">
    <location>
        <begin position="1"/>
        <end position="52"/>
    </location>
</feature>
<dbReference type="PROSITE" id="PS51301">
    <property type="entry name" value="KILA_N"/>
    <property type="match status" value="1"/>
</dbReference>
<reference evidence="2 3" key="1">
    <citation type="journal article" date="2019" name="Int. J. Syst. Evol. Microbiol.">
        <title>Rufibacter sediminis sp. nov., isolated from freshwater lake sediment.</title>
        <authorList>
            <person name="Qu J.H."/>
            <person name="Zhang L.J."/>
            <person name="Fu Y.H."/>
            <person name="Li H.F."/>
        </authorList>
    </citation>
    <scope>NUCLEOTIDE SEQUENCE [LARGE SCALE GENOMIC DNA]</scope>
    <source>
        <strain evidence="2 3">H-1</strain>
    </source>
</reference>
<dbReference type="EMBL" id="JACOAF010000030">
    <property type="protein sequence ID" value="MBC3540426.1"/>
    <property type="molecule type" value="Genomic_DNA"/>
</dbReference>
<proteinExistence type="predicted"/>
<name>A0ABR6VUY7_9BACT</name>
<gene>
    <name evidence="2" type="ORF">H7U12_12105</name>
</gene>
<dbReference type="InterPro" id="IPR017880">
    <property type="entry name" value="KilA_N"/>
</dbReference>
<evidence type="ECO:0000313" key="2">
    <source>
        <dbReference type="EMBL" id="MBC3540426.1"/>
    </source>
</evidence>
<dbReference type="RefSeq" id="WP_186638146.1">
    <property type="nucleotide sequence ID" value="NZ_JACOAF010000030.1"/>
</dbReference>
<keyword evidence="3" id="KW-1185">Reference proteome</keyword>
<accession>A0ABR6VUY7</accession>
<comment type="caution">
    <text evidence="2">The sequence shown here is derived from an EMBL/GenBank/DDBJ whole genome shotgun (WGS) entry which is preliminary data.</text>
</comment>
<evidence type="ECO:0000259" key="1">
    <source>
        <dbReference type="PROSITE" id="PS51301"/>
    </source>
</evidence>
<dbReference type="Proteomes" id="UP000659698">
    <property type="component" value="Unassembled WGS sequence"/>
</dbReference>